<evidence type="ECO:0000256" key="4">
    <source>
        <dbReference type="ARBA" id="ARBA00023235"/>
    </source>
</evidence>
<dbReference type="InterPro" id="IPR020103">
    <property type="entry name" value="PsdUridine_synth_cat_dom_sf"/>
</dbReference>
<keyword evidence="4 5" id="KW-0413">Isomerase</keyword>
<protein>
    <recommendedName>
        <fullName evidence="5">tRNA pseudouridine synthase B</fullName>
        <ecNumber evidence="5">5.4.99.25</ecNumber>
    </recommendedName>
    <alternativeName>
        <fullName evidence="5">tRNA pseudouridine(55) synthase</fullName>
        <shortName evidence="5">Psi55 synthase</shortName>
    </alternativeName>
    <alternativeName>
        <fullName evidence="5">tRNA pseudouridylate synthase</fullName>
    </alternativeName>
    <alternativeName>
        <fullName evidence="5">tRNA-uridine isomerase</fullName>
    </alternativeName>
</protein>
<evidence type="ECO:0000313" key="10">
    <source>
        <dbReference type="Proteomes" id="UP000192783"/>
    </source>
</evidence>
<dbReference type="NCBIfam" id="TIGR00431">
    <property type="entry name" value="TruB"/>
    <property type="match status" value="1"/>
</dbReference>
<reference evidence="9 10" key="1">
    <citation type="submission" date="2017-04" db="EMBL/GenBank/DDBJ databases">
        <authorList>
            <person name="Afonso C.L."/>
            <person name="Miller P.J."/>
            <person name="Scott M.A."/>
            <person name="Spackman E."/>
            <person name="Goraichik I."/>
            <person name="Dimitrov K.M."/>
            <person name="Suarez D.L."/>
            <person name="Swayne D.E."/>
        </authorList>
    </citation>
    <scope>NUCLEOTIDE SEQUENCE [LARGE SCALE GENOMIC DNA]</scope>
    <source>
        <strain evidence="9 10">DSM 13146</strain>
    </source>
</reference>
<dbReference type="SUPFAM" id="SSF55120">
    <property type="entry name" value="Pseudouridine synthase"/>
    <property type="match status" value="1"/>
</dbReference>
<evidence type="ECO:0000256" key="1">
    <source>
        <dbReference type="ARBA" id="ARBA00000385"/>
    </source>
</evidence>
<dbReference type="InterPro" id="IPR032819">
    <property type="entry name" value="TruB_C"/>
</dbReference>
<evidence type="ECO:0000259" key="8">
    <source>
        <dbReference type="Pfam" id="PF16198"/>
    </source>
</evidence>
<dbReference type="EC" id="5.4.99.25" evidence="5"/>
<evidence type="ECO:0000259" key="7">
    <source>
        <dbReference type="Pfam" id="PF01509"/>
    </source>
</evidence>
<dbReference type="EMBL" id="FWXF01000003">
    <property type="protein sequence ID" value="SMC20407.1"/>
    <property type="molecule type" value="Genomic_DNA"/>
</dbReference>
<feature type="region of interest" description="Disordered" evidence="6">
    <location>
        <begin position="1"/>
        <end position="25"/>
    </location>
</feature>
<evidence type="ECO:0000256" key="5">
    <source>
        <dbReference type="HAMAP-Rule" id="MF_01080"/>
    </source>
</evidence>
<accession>A0A1W1X986</accession>
<feature type="domain" description="Pseudouridine synthase II N-terminal" evidence="7">
    <location>
        <begin position="46"/>
        <end position="194"/>
    </location>
</feature>
<feature type="active site" description="Nucleophile" evidence="5">
    <location>
        <position position="61"/>
    </location>
</feature>
<comment type="function">
    <text evidence="5">Responsible for synthesis of pseudouridine from uracil-55 in the psi GC loop of transfer RNAs.</text>
</comment>
<dbReference type="Gene3D" id="3.30.2350.10">
    <property type="entry name" value="Pseudouridine synthase"/>
    <property type="match status" value="1"/>
</dbReference>
<dbReference type="Pfam" id="PF01509">
    <property type="entry name" value="TruB_N"/>
    <property type="match status" value="1"/>
</dbReference>
<dbReference type="InterPro" id="IPR002501">
    <property type="entry name" value="PsdUridine_synth_N"/>
</dbReference>
<organism evidence="9 10">
    <name type="scientific">Desulfacinum hydrothermale DSM 13146</name>
    <dbReference type="NCBI Taxonomy" id="1121390"/>
    <lineage>
        <taxon>Bacteria</taxon>
        <taxon>Pseudomonadati</taxon>
        <taxon>Thermodesulfobacteriota</taxon>
        <taxon>Syntrophobacteria</taxon>
        <taxon>Syntrophobacterales</taxon>
        <taxon>Syntrophobacteraceae</taxon>
        <taxon>Desulfacinum</taxon>
    </lineage>
</organism>
<dbReference type="HAMAP" id="MF_01080">
    <property type="entry name" value="TruB_bact"/>
    <property type="match status" value="1"/>
</dbReference>
<dbReference type="Proteomes" id="UP000192783">
    <property type="component" value="Unassembled WGS sequence"/>
</dbReference>
<feature type="domain" description="tRNA pseudouridylate synthase B C-terminal" evidence="8">
    <location>
        <begin position="195"/>
        <end position="236"/>
    </location>
</feature>
<evidence type="ECO:0000256" key="2">
    <source>
        <dbReference type="ARBA" id="ARBA00005642"/>
    </source>
</evidence>
<comment type="similarity">
    <text evidence="2 5">Belongs to the pseudouridine synthase TruB family. Type 1 subfamily.</text>
</comment>
<dbReference type="AlphaFoldDB" id="A0A1W1X986"/>
<dbReference type="STRING" id="1121390.SAMN02746041_00910"/>
<dbReference type="Pfam" id="PF16198">
    <property type="entry name" value="TruB_C_2"/>
    <property type="match status" value="1"/>
</dbReference>
<dbReference type="PANTHER" id="PTHR13767">
    <property type="entry name" value="TRNA-PSEUDOURIDINE SYNTHASE"/>
    <property type="match status" value="1"/>
</dbReference>
<evidence type="ECO:0000256" key="6">
    <source>
        <dbReference type="SAM" id="MobiDB-lite"/>
    </source>
</evidence>
<dbReference type="GO" id="GO:0160148">
    <property type="term" value="F:tRNA pseudouridine(55) synthase activity"/>
    <property type="evidence" value="ECO:0007669"/>
    <property type="project" value="UniProtKB-EC"/>
</dbReference>
<evidence type="ECO:0000313" key="9">
    <source>
        <dbReference type="EMBL" id="SMC20407.1"/>
    </source>
</evidence>
<dbReference type="OrthoDB" id="9802309at2"/>
<dbReference type="PANTHER" id="PTHR13767:SF2">
    <property type="entry name" value="PSEUDOURIDYLATE SYNTHASE TRUB1"/>
    <property type="match status" value="1"/>
</dbReference>
<proteinExistence type="inferred from homology"/>
<dbReference type="GO" id="GO:0003723">
    <property type="term" value="F:RNA binding"/>
    <property type="evidence" value="ECO:0007669"/>
    <property type="project" value="InterPro"/>
</dbReference>
<feature type="compositionally biased region" description="Polar residues" evidence="6">
    <location>
        <begin position="1"/>
        <end position="12"/>
    </location>
</feature>
<dbReference type="CDD" id="cd02573">
    <property type="entry name" value="PseudoU_synth_EcTruB"/>
    <property type="match status" value="1"/>
</dbReference>
<gene>
    <name evidence="5" type="primary">truB</name>
    <name evidence="9" type="ORF">SAMN02746041_00910</name>
</gene>
<dbReference type="GO" id="GO:1990481">
    <property type="term" value="P:mRNA pseudouridine synthesis"/>
    <property type="evidence" value="ECO:0007669"/>
    <property type="project" value="TreeGrafter"/>
</dbReference>
<dbReference type="InterPro" id="IPR014780">
    <property type="entry name" value="tRNA_psdUridine_synth_TruB"/>
</dbReference>
<sequence>MRCGASSGTGAQTVGHAPKREPMPSGLLLVDKPEGWTSHDVVHRLRKWFKWKKAGHCGTLDPFATGLLVVCVNEATRIADQLVGQDKSYRFSMRLGVETDTLDRTGRITGRYDGPPVSHQALVEALRAFEGPQLQQVPKFSAVKVKGRRLYEWTRAGVAVERPKRPVIIHRLQVIRYQWPDVECDITCSKGTYVRQLAEDVGAQLGCGAHVTALRRTASGPFALEDALSLETLKGWRGAMEWTSHLIPLHAALSHLPALVIEEPTLREQLQRGHLSQQWLDTHAAVVEGQIGPVRLMGSDNALLALWWPAAQPGERRLRIFHQP</sequence>
<keyword evidence="10" id="KW-1185">Reference proteome</keyword>
<dbReference type="GO" id="GO:0031119">
    <property type="term" value="P:tRNA pseudouridine synthesis"/>
    <property type="evidence" value="ECO:0007669"/>
    <property type="project" value="UniProtKB-UniRule"/>
</dbReference>
<dbReference type="RefSeq" id="WP_084056690.1">
    <property type="nucleotide sequence ID" value="NZ_FWXF01000003.1"/>
</dbReference>
<name>A0A1W1X986_9BACT</name>
<comment type="catalytic activity">
    <reaction evidence="1 5">
        <text>uridine(55) in tRNA = pseudouridine(55) in tRNA</text>
        <dbReference type="Rhea" id="RHEA:42532"/>
        <dbReference type="Rhea" id="RHEA-COMP:10101"/>
        <dbReference type="Rhea" id="RHEA-COMP:10102"/>
        <dbReference type="ChEBI" id="CHEBI:65314"/>
        <dbReference type="ChEBI" id="CHEBI:65315"/>
        <dbReference type="EC" id="5.4.99.25"/>
    </reaction>
</comment>
<keyword evidence="3 5" id="KW-0819">tRNA processing</keyword>
<evidence type="ECO:0000256" key="3">
    <source>
        <dbReference type="ARBA" id="ARBA00022694"/>
    </source>
</evidence>